<dbReference type="Pfam" id="PF00612">
    <property type="entry name" value="IQ"/>
    <property type="match status" value="1"/>
</dbReference>
<dbReference type="CDD" id="cd23767">
    <property type="entry name" value="IQCD"/>
    <property type="match status" value="1"/>
</dbReference>
<proteinExistence type="predicted"/>
<feature type="region of interest" description="Disordered" evidence="1">
    <location>
        <begin position="347"/>
        <end position="372"/>
    </location>
</feature>
<name>A0A9R0DBF1_SPOFR</name>
<dbReference type="GO" id="GO:0005516">
    <property type="term" value="F:calmodulin binding"/>
    <property type="evidence" value="ECO:0007669"/>
    <property type="project" value="TreeGrafter"/>
</dbReference>
<dbReference type="PANTHER" id="PTHR10699:SF11">
    <property type="entry name" value="IGLOO, ISOFORM A"/>
    <property type="match status" value="1"/>
</dbReference>
<evidence type="ECO:0000256" key="1">
    <source>
        <dbReference type="SAM" id="MobiDB-lite"/>
    </source>
</evidence>
<dbReference type="Proteomes" id="UP000829999">
    <property type="component" value="Chromosome 3"/>
</dbReference>
<feature type="region of interest" description="Disordered" evidence="1">
    <location>
        <begin position="214"/>
        <end position="233"/>
    </location>
</feature>
<dbReference type="RefSeq" id="XP_035447035.1">
    <property type="nucleotide sequence ID" value="XM_035591142.2"/>
</dbReference>
<reference evidence="3" key="1">
    <citation type="submission" date="2025-08" db="UniProtKB">
        <authorList>
            <consortium name="RefSeq"/>
        </authorList>
    </citation>
    <scope>IDENTIFICATION</scope>
    <source>
        <tissue evidence="3">Whole larval tissue</tissue>
    </source>
</reference>
<evidence type="ECO:0000313" key="3">
    <source>
        <dbReference type="RefSeq" id="XP_035447035.1"/>
    </source>
</evidence>
<dbReference type="GeneID" id="118273928"/>
<dbReference type="InterPro" id="IPR000048">
    <property type="entry name" value="IQ_motif_EF-hand-BS"/>
</dbReference>
<dbReference type="Gene3D" id="1.20.5.190">
    <property type="match status" value="1"/>
</dbReference>
<dbReference type="CDD" id="cd12084">
    <property type="entry name" value="DD_RII_PKA-like"/>
    <property type="match status" value="1"/>
</dbReference>
<gene>
    <name evidence="3" type="primary">LOC118273928</name>
</gene>
<dbReference type="SUPFAM" id="SSF47391">
    <property type="entry name" value="Dimerization-anchoring domain of cAMP-dependent PK regulatory subunit"/>
    <property type="match status" value="1"/>
</dbReference>
<protein>
    <submittedName>
        <fullName evidence="3">Uncharacterized protein LOC118273928 isoform X3</fullName>
    </submittedName>
</protein>
<organism evidence="2 3">
    <name type="scientific">Spodoptera frugiperda</name>
    <name type="common">Fall armyworm</name>
    <dbReference type="NCBI Taxonomy" id="7108"/>
    <lineage>
        <taxon>Eukaryota</taxon>
        <taxon>Metazoa</taxon>
        <taxon>Ecdysozoa</taxon>
        <taxon>Arthropoda</taxon>
        <taxon>Hexapoda</taxon>
        <taxon>Insecta</taxon>
        <taxon>Pterygota</taxon>
        <taxon>Neoptera</taxon>
        <taxon>Endopterygota</taxon>
        <taxon>Lepidoptera</taxon>
        <taxon>Glossata</taxon>
        <taxon>Ditrysia</taxon>
        <taxon>Noctuoidea</taxon>
        <taxon>Noctuidae</taxon>
        <taxon>Amphipyrinae</taxon>
        <taxon>Spodoptera</taxon>
    </lineage>
</organism>
<accession>A0A9R0DBF1</accession>
<dbReference type="AlphaFoldDB" id="A0A9R0DBF1"/>
<evidence type="ECO:0000313" key="2">
    <source>
        <dbReference type="Proteomes" id="UP000829999"/>
    </source>
</evidence>
<sequence>MNELLQKHGCSNVFTVPEGLKELMSDITREVLRWQPAKMLDFIANYLAALLITREHGIMAVKILDELCDCHPTVSEHLLQLGLEREDAKELATIIKNEIEASKPVEGKEKVKEQSILKKILNRYPLDEEMSAKVCQIARNAYRDYWYRKTLLKKGLKTTPEEAWEKAAEHTLEIYKKTKPSISELHRATAKIQAAYRGYHVRRNVLKHLMPEKKKKKRTRRVEMPGPPLDVASSREIDLGPVVDIKIKEDDVTQMFEDEKGQKLGLQYDPMKTITHAEDDEFLKVKRAKFKGSFSVLEMVLSKPSVAATDDGSILSEIEKTKSAPIPVPSSNQRISFAESPPMIIKTPEDDDLEVPENITGFSSHTPEPPVSFEIPEELAGEIVSSAHTIDDENK</sequence>
<dbReference type="Gene3D" id="1.20.890.10">
    <property type="entry name" value="cAMP-dependent protein kinase regulatory subunit, dimerization-anchoring domain"/>
    <property type="match status" value="1"/>
</dbReference>
<dbReference type="PROSITE" id="PS50096">
    <property type="entry name" value="IQ"/>
    <property type="match status" value="1"/>
</dbReference>
<dbReference type="PANTHER" id="PTHR10699">
    <property type="entry name" value="NEUROMODULIN"/>
    <property type="match status" value="1"/>
</dbReference>
<dbReference type="SMART" id="SM00015">
    <property type="entry name" value="IQ"/>
    <property type="match status" value="1"/>
</dbReference>
<keyword evidence="2" id="KW-1185">Reference proteome</keyword>